<evidence type="ECO:0000256" key="5">
    <source>
        <dbReference type="PIRSR" id="PIRSR606710-2"/>
    </source>
</evidence>
<dbReference type="InterPro" id="IPR023296">
    <property type="entry name" value="Glyco_hydro_beta-prop_sf"/>
</dbReference>
<feature type="site" description="Important for catalytic activity, responsible for pKa modulation of the active site Glu and correct orientation of both the proton donor and substrate" evidence="5">
    <location>
        <position position="150"/>
    </location>
</feature>
<evidence type="ECO:0000259" key="7">
    <source>
        <dbReference type="Pfam" id="PF17851"/>
    </source>
</evidence>
<reference evidence="8 9" key="1">
    <citation type="submission" date="2011-01" db="EMBL/GenBank/DDBJ databases">
        <authorList>
            <person name="Muzny D."/>
            <person name="Qin X."/>
            <person name="Deng J."/>
            <person name="Jiang H."/>
            <person name="Liu Y."/>
            <person name="Qu J."/>
            <person name="Song X.-Z."/>
            <person name="Zhang L."/>
            <person name="Thornton R."/>
            <person name="Coyle M."/>
            <person name="Francisco L."/>
            <person name="Jackson L."/>
            <person name="Javaid M."/>
            <person name="Korchina V."/>
            <person name="Kovar C."/>
            <person name="Mata R."/>
            <person name="Mathew T."/>
            <person name="Ngo R."/>
            <person name="Nguyen L."/>
            <person name="Nguyen N."/>
            <person name="Okwuonu G."/>
            <person name="Ongeri F."/>
            <person name="Pham C."/>
            <person name="Simmons D."/>
            <person name="Wilczek-Boney K."/>
            <person name="Hale W."/>
            <person name="Jakkamsetti A."/>
            <person name="Pham P."/>
            <person name="Ruth R."/>
            <person name="San Lucas F."/>
            <person name="Warren J."/>
            <person name="Zhang J."/>
            <person name="Zhao Z."/>
            <person name="Zhou C."/>
            <person name="Zhu D."/>
            <person name="Lee S."/>
            <person name="Bess C."/>
            <person name="Blankenburg K."/>
            <person name="Forbes L."/>
            <person name="Fu Q."/>
            <person name="Gubbala S."/>
            <person name="Hirani K."/>
            <person name="Jayaseelan J.C."/>
            <person name="Lara F."/>
            <person name="Munidasa M."/>
            <person name="Palculict T."/>
            <person name="Patil S."/>
            <person name="Pu L.-L."/>
            <person name="Saada N."/>
            <person name="Tang L."/>
            <person name="Weissenberger G."/>
            <person name="Zhu Y."/>
            <person name="Hemphill L."/>
            <person name="Shang Y."/>
            <person name="Youmans B."/>
            <person name="Ayvaz T."/>
            <person name="Ross M."/>
            <person name="Santibanez J."/>
            <person name="Aqrawi P."/>
            <person name="Gross S."/>
            <person name="Joshi V."/>
            <person name="Fowler G."/>
            <person name="Nazareth L."/>
            <person name="Reid J."/>
            <person name="Worley K."/>
            <person name="Petrosino J."/>
            <person name="Highlander S."/>
            <person name="Gibbs R."/>
        </authorList>
    </citation>
    <scope>NUCLEOTIDE SEQUENCE [LARGE SCALE GENOMIC DNA]</scope>
    <source>
        <strain evidence="8 9">ATCC 12755</strain>
    </source>
</reference>
<proteinExistence type="inferred from homology"/>
<dbReference type="SUPFAM" id="SSF49899">
    <property type="entry name" value="Concanavalin A-like lectins/glucanases"/>
    <property type="match status" value="1"/>
</dbReference>
<dbReference type="InterPro" id="IPR013320">
    <property type="entry name" value="ConA-like_dom_sf"/>
</dbReference>
<dbReference type="InterPro" id="IPR006710">
    <property type="entry name" value="Glyco_hydro_43"/>
</dbReference>
<gene>
    <name evidence="8" type="ORF">HMPREF9087_3347</name>
</gene>
<name>F0EPK5_ENTCA</name>
<accession>F0EPK5</accession>
<dbReference type="SUPFAM" id="SSF75005">
    <property type="entry name" value="Arabinanase/levansucrase/invertase"/>
    <property type="match status" value="1"/>
</dbReference>
<dbReference type="AlphaFoldDB" id="F0EPK5"/>
<sequence>MIKKLLFGCKTNKKLRIGRKLMTIIKNPVIPGMAPDPSIICVDERYYIATSTFHWTPAIQLFESKDLANWQLVGYALNNEEVNLRGTNTPAGIWAPHLSYDPQTKRFWLAYSHMVNMAGREFNADSYAIWATDIRGPWSEPIYFTSIGFDPALFHDEDGRHYLTILEWETREGYQAPGHIVLAEIDLPSGKLLSPWHRVTQGFTTRGCAEAPQIYKHEGAYFLLLASGGTGYAHGVEVGRAETIFGPYEAHPSGEPILTSSPRHLFSLGDPDAGHFEMVNPHSVMQKAGHGSLVPTHTDEWFMAHLMARPLEGELLNPLGREASIQRMHWTEDNWLEMEDGSNLAKMTFKGLAGVPIDNEPNTDLFDSFQEAQYLLEFMTPYRQQHQSWVSTQKRQGYLRIYGGNSLFSQMNPAIMATRATSFTYEVETLLEFQPNHYSQTAGLGLYYDSNNWLYAHVTYSEEKRCPYLTLLQAKLGQRIEYVNTRVVVPEGNIHLKIRYEHGIANVYYRLEEQETWQVLLQDLSVAYLSDEGVNGMPGEIGGFTGLFNFIGAVDAHQHQSYADFAYYKVTNHSSAS</sequence>
<dbReference type="PANTHER" id="PTHR42812">
    <property type="entry name" value="BETA-XYLOSIDASE"/>
    <property type="match status" value="1"/>
</dbReference>
<evidence type="ECO:0000256" key="1">
    <source>
        <dbReference type="ARBA" id="ARBA00009865"/>
    </source>
</evidence>
<dbReference type="Gene3D" id="2.115.10.20">
    <property type="entry name" value="Glycosyl hydrolase domain, family 43"/>
    <property type="match status" value="1"/>
</dbReference>
<evidence type="ECO:0000313" key="8">
    <source>
        <dbReference type="EMBL" id="EGC68230.1"/>
    </source>
</evidence>
<evidence type="ECO:0000256" key="2">
    <source>
        <dbReference type="ARBA" id="ARBA00022801"/>
    </source>
</evidence>
<dbReference type="Gene3D" id="2.60.120.200">
    <property type="match status" value="1"/>
</dbReference>
<evidence type="ECO:0000256" key="4">
    <source>
        <dbReference type="PIRSR" id="PIRSR606710-1"/>
    </source>
</evidence>
<feature type="active site" description="Proton donor" evidence="4">
    <location>
        <position position="210"/>
    </location>
</feature>
<dbReference type="EMBL" id="AEWT01000031">
    <property type="protein sequence ID" value="EGC68230.1"/>
    <property type="molecule type" value="Genomic_DNA"/>
</dbReference>
<comment type="similarity">
    <text evidence="1 6">Belongs to the glycosyl hydrolase 43 family.</text>
</comment>
<keyword evidence="3 6" id="KW-0326">Glycosidase</keyword>
<evidence type="ECO:0000256" key="6">
    <source>
        <dbReference type="RuleBase" id="RU361187"/>
    </source>
</evidence>
<dbReference type="InterPro" id="IPR041542">
    <property type="entry name" value="GH43_C2"/>
</dbReference>
<feature type="active site" description="Proton acceptor" evidence="4">
    <location>
        <position position="36"/>
    </location>
</feature>
<dbReference type="Pfam" id="PF17851">
    <property type="entry name" value="GH43_C2"/>
    <property type="match status" value="1"/>
</dbReference>
<dbReference type="PANTHER" id="PTHR42812:SF12">
    <property type="entry name" value="BETA-XYLOSIDASE-RELATED"/>
    <property type="match status" value="1"/>
</dbReference>
<dbReference type="GO" id="GO:0004553">
    <property type="term" value="F:hydrolase activity, hydrolyzing O-glycosyl compounds"/>
    <property type="evidence" value="ECO:0007669"/>
    <property type="project" value="InterPro"/>
</dbReference>
<dbReference type="Pfam" id="PF04616">
    <property type="entry name" value="Glyco_hydro_43"/>
    <property type="match status" value="1"/>
</dbReference>
<dbReference type="HOGENOM" id="CLU_016508_2_1_9"/>
<keyword evidence="2 6" id="KW-0378">Hydrolase</keyword>
<dbReference type="GO" id="GO:0005975">
    <property type="term" value="P:carbohydrate metabolic process"/>
    <property type="evidence" value="ECO:0007669"/>
    <property type="project" value="InterPro"/>
</dbReference>
<feature type="domain" description="Beta-xylosidase C-terminal Concanavalin A-like" evidence="7">
    <location>
        <begin position="367"/>
        <end position="570"/>
    </location>
</feature>
<evidence type="ECO:0000256" key="3">
    <source>
        <dbReference type="ARBA" id="ARBA00023295"/>
    </source>
</evidence>
<comment type="caution">
    <text evidence="8">The sequence shown here is derived from an EMBL/GenBank/DDBJ whole genome shotgun (WGS) entry which is preliminary data.</text>
</comment>
<organism evidence="8 9">
    <name type="scientific">Enterococcus casseliflavus ATCC 12755</name>
    <dbReference type="NCBI Taxonomy" id="888066"/>
    <lineage>
        <taxon>Bacteria</taxon>
        <taxon>Bacillati</taxon>
        <taxon>Bacillota</taxon>
        <taxon>Bacilli</taxon>
        <taxon>Lactobacillales</taxon>
        <taxon>Enterococcaceae</taxon>
        <taxon>Enterococcus</taxon>
    </lineage>
</organism>
<protein>
    <submittedName>
        <fullName evidence="8">Glycosyl hydrolase, family 43</fullName>
    </submittedName>
</protein>
<dbReference type="Proteomes" id="UP000004835">
    <property type="component" value="Unassembled WGS sequence"/>
</dbReference>
<evidence type="ECO:0000313" key="9">
    <source>
        <dbReference type="Proteomes" id="UP000004835"/>
    </source>
</evidence>
<dbReference type="InterPro" id="IPR051795">
    <property type="entry name" value="Glycosyl_Hydrlase_43"/>
</dbReference>